<comment type="similarity">
    <text evidence="1">Belongs to the FMO family.</text>
</comment>
<name>A0A9P4GLG9_9PLEO</name>
<dbReference type="AlphaFoldDB" id="A0A9P4GLG9"/>
<dbReference type="GO" id="GO:0050660">
    <property type="term" value="F:flavin adenine dinucleotide binding"/>
    <property type="evidence" value="ECO:0007669"/>
    <property type="project" value="InterPro"/>
</dbReference>
<dbReference type="GO" id="GO:0050661">
    <property type="term" value="F:NADP binding"/>
    <property type="evidence" value="ECO:0007669"/>
    <property type="project" value="InterPro"/>
</dbReference>
<dbReference type="Gene3D" id="3.50.50.60">
    <property type="entry name" value="FAD/NAD(P)-binding domain"/>
    <property type="match status" value="2"/>
</dbReference>
<comment type="caution">
    <text evidence="6">The sequence shown here is derived from an EMBL/GenBank/DDBJ whole genome shotgun (WGS) entry which is preliminary data.</text>
</comment>
<dbReference type="EMBL" id="ML976615">
    <property type="protein sequence ID" value="KAF1847240.1"/>
    <property type="molecule type" value="Genomic_DNA"/>
</dbReference>
<protein>
    <submittedName>
        <fullName evidence="6">Thiol-specific monooxygenase</fullName>
    </submittedName>
</protein>
<dbReference type="InterPro" id="IPR000960">
    <property type="entry name" value="Flavin_mOase"/>
</dbReference>
<proteinExistence type="inferred from homology"/>
<evidence type="ECO:0000256" key="2">
    <source>
        <dbReference type="ARBA" id="ARBA00022630"/>
    </source>
</evidence>
<accession>A0A9P4GLG9</accession>
<evidence type="ECO:0000256" key="1">
    <source>
        <dbReference type="ARBA" id="ARBA00009183"/>
    </source>
</evidence>
<keyword evidence="7" id="KW-1185">Reference proteome</keyword>
<keyword evidence="6" id="KW-0503">Monooxygenase</keyword>
<keyword evidence="2" id="KW-0285">Flavoprotein</keyword>
<dbReference type="Pfam" id="PF13450">
    <property type="entry name" value="NAD_binding_8"/>
    <property type="match status" value="1"/>
</dbReference>
<dbReference type="InterPro" id="IPR050346">
    <property type="entry name" value="FMO-like"/>
</dbReference>
<reference evidence="6" key="1">
    <citation type="submission" date="2020-01" db="EMBL/GenBank/DDBJ databases">
        <authorList>
            <consortium name="DOE Joint Genome Institute"/>
            <person name="Haridas S."/>
            <person name="Albert R."/>
            <person name="Binder M."/>
            <person name="Bloem J."/>
            <person name="Labutti K."/>
            <person name="Salamov A."/>
            <person name="Andreopoulos B."/>
            <person name="Baker S.E."/>
            <person name="Barry K."/>
            <person name="Bills G."/>
            <person name="Bluhm B.H."/>
            <person name="Cannon C."/>
            <person name="Castanera R."/>
            <person name="Culley D.E."/>
            <person name="Daum C."/>
            <person name="Ezra D."/>
            <person name="Gonzalez J.B."/>
            <person name="Henrissat B."/>
            <person name="Kuo A."/>
            <person name="Liang C."/>
            <person name="Lipzen A."/>
            <person name="Lutzoni F."/>
            <person name="Magnuson J."/>
            <person name="Mondo S."/>
            <person name="Nolan M."/>
            <person name="Ohm R."/>
            <person name="Pangilinan J."/>
            <person name="Park H.-J."/>
            <person name="Ramirez L."/>
            <person name="Alfaro M."/>
            <person name="Sun H."/>
            <person name="Tritt A."/>
            <person name="Yoshinaga Y."/>
            <person name="Zwiers L.-H."/>
            <person name="Turgeon B.G."/>
            <person name="Goodwin S.B."/>
            <person name="Spatafora J.W."/>
            <person name="Crous P.W."/>
            <person name="Grigoriev I.V."/>
        </authorList>
    </citation>
    <scope>NUCLEOTIDE SEQUENCE</scope>
    <source>
        <strain evidence="6">CBS 394.84</strain>
    </source>
</reference>
<dbReference type="PANTHER" id="PTHR23023">
    <property type="entry name" value="DIMETHYLANILINE MONOOXYGENASE"/>
    <property type="match status" value="1"/>
</dbReference>
<dbReference type="SUPFAM" id="SSF51905">
    <property type="entry name" value="FAD/NAD(P)-binding domain"/>
    <property type="match status" value="2"/>
</dbReference>
<keyword evidence="5" id="KW-0560">Oxidoreductase</keyword>
<dbReference type="Proteomes" id="UP000800039">
    <property type="component" value="Unassembled WGS sequence"/>
</dbReference>
<dbReference type="Pfam" id="PF00743">
    <property type="entry name" value="FMO-like"/>
    <property type="match status" value="2"/>
</dbReference>
<dbReference type="GO" id="GO:0004499">
    <property type="term" value="F:N,N-dimethylaniline monooxygenase activity"/>
    <property type="evidence" value="ECO:0007669"/>
    <property type="project" value="InterPro"/>
</dbReference>
<evidence type="ECO:0000313" key="7">
    <source>
        <dbReference type="Proteomes" id="UP000800039"/>
    </source>
</evidence>
<evidence type="ECO:0000256" key="4">
    <source>
        <dbReference type="ARBA" id="ARBA00022857"/>
    </source>
</evidence>
<dbReference type="RefSeq" id="XP_040789803.1">
    <property type="nucleotide sequence ID" value="XM_040934651.1"/>
</dbReference>
<keyword evidence="3" id="KW-0274">FAD</keyword>
<dbReference type="GeneID" id="63851902"/>
<gene>
    <name evidence="6" type="ORF">K460DRAFT_374344</name>
</gene>
<evidence type="ECO:0000313" key="6">
    <source>
        <dbReference type="EMBL" id="KAF1847240.1"/>
    </source>
</evidence>
<dbReference type="OrthoDB" id="66881at2759"/>
<evidence type="ECO:0000256" key="5">
    <source>
        <dbReference type="ARBA" id="ARBA00023002"/>
    </source>
</evidence>
<organism evidence="6 7">
    <name type="scientific">Cucurbitaria berberidis CBS 394.84</name>
    <dbReference type="NCBI Taxonomy" id="1168544"/>
    <lineage>
        <taxon>Eukaryota</taxon>
        <taxon>Fungi</taxon>
        <taxon>Dikarya</taxon>
        <taxon>Ascomycota</taxon>
        <taxon>Pezizomycotina</taxon>
        <taxon>Dothideomycetes</taxon>
        <taxon>Pleosporomycetidae</taxon>
        <taxon>Pleosporales</taxon>
        <taxon>Pleosporineae</taxon>
        <taxon>Cucurbitariaceae</taxon>
        <taxon>Cucurbitaria</taxon>
    </lineage>
</organism>
<dbReference type="InterPro" id="IPR036188">
    <property type="entry name" value="FAD/NAD-bd_sf"/>
</dbReference>
<dbReference type="PRINTS" id="PR00370">
    <property type="entry name" value="FMOXYGENASE"/>
</dbReference>
<keyword evidence="4" id="KW-0521">NADP</keyword>
<dbReference type="PIRSF" id="PIRSF000332">
    <property type="entry name" value="FMO"/>
    <property type="match status" value="1"/>
</dbReference>
<sequence>MGKVKRRVAVIGAGPAGAIVTDALAKEGVFETIRVFERRHVVGGTWVLTRNKDEVPRIPSLQALLEGRADLPIPIPAILPSETAKDERINSHQSRFSDSGAHEHLHSNLPPEIMCFSNEPIPTLLSERTRAEFGEGAPFRHREVMREWVQAIFNRGGHENLVEHDTTVELAEKKGEEWILTMRKSESEHHQDRWWQETFDAITVATGHYYVPFVPRIPGLIEWEEKFPGSIQHSKHYVDASQYRNKRVIIVGGSVSALDALHDIRKASKLPIISSLRESSQVFGDAPFMHPDIMKRPSIAAFDPDTGRITFADGSYVDDIDVVLFATGYEFSFPFLPQVKPRNGRVPGLYQHVFLANDPSLALVGMVTGSFGLRIFEWQAVSAARVFAGRAKLPTYEEMRAWEQLRLEERGDGPSFWALMPDFERYFEDLRAIAGEPALGTAGRVLPRYDPAWEDTLWRFVDYRIQLWQKEAAKAEATRRQQQP</sequence>
<dbReference type="InterPro" id="IPR020946">
    <property type="entry name" value="Flavin_mOase-like"/>
</dbReference>
<evidence type="ECO:0000256" key="3">
    <source>
        <dbReference type="ARBA" id="ARBA00022827"/>
    </source>
</evidence>